<keyword evidence="3" id="KW-0964">Secreted</keyword>
<dbReference type="Pfam" id="PF20147">
    <property type="entry name" value="Crinkler"/>
    <property type="match status" value="2"/>
</dbReference>
<feature type="domain" description="Crinkler effector protein N-terminal" evidence="4">
    <location>
        <begin position="1"/>
        <end position="100"/>
    </location>
</feature>
<evidence type="ECO:0000256" key="2">
    <source>
        <dbReference type="ARBA" id="ARBA00004613"/>
    </source>
</evidence>
<evidence type="ECO:0000256" key="1">
    <source>
        <dbReference type="ARBA" id="ARBA00004340"/>
    </source>
</evidence>
<reference evidence="5" key="2">
    <citation type="journal article" date="2020" name="Nat. Commun.">
        <title>Large-scale genome sequencing of mycorrhizal fungi provides insights into the early evolution of symbiotic traits.</title>
        <authorList>
            <person name="Miyauchi S."/>
            <person name="Kiss E."/>
            <person name="Kuo A."/>
            <person name="Drula E."/>
            <person name="Kohler A."/>
            <person name="Sanchez-Garcia M."/>
            <person name="Morin E."/>
            <person name="Andreopoulos B."/>
            <person name="Barry K.W."/>
            <person name="Bonito G."/>
            <person name="Buee M."/>
            <person name="Carver A."/>
            <person name="Chen C."/>
            <person name="Cichocki N."/>
            <person name="Clum A."/>
            <person name="Culley D."/>
            <person name="Crous P.W."/>
            <person name="Fauchery L."/>
            <person name="Girlanda M."/>
            <person name="Hayes R.D."/>
            <person name="Keri Z."/>
            <person name="LaButti K."/>
            <person name="Lipzen A."/>
            <person name="Lombard V."/>
            <person name="Magnuson J."/>
            <person name="Maillard F."/>
            <person name="Murat C."/>
            <person name="Nolan M."/>
            <person name="Ohm R.A."/>
            <person name="Pangilinan J."/>
            <person name="Pereira M.F."/>
            <person name="Perotto S."/>
            <person name="Peter M."/>
            <person name="Pfister S."/>
            <person name="Riley R."/>
            <person name="Sitrit Y."/>
            <person name="Stielow J.B."/>
            <person name="Szollosi G."/>
            <person name="Zifcakova L."/>
            <person name="Stursova M."/>
            <person name="Spatafora J.W."/>
            <person name="Tedersoo L."/>
            <person name="Vaario L.M."/>
            <person name="Yamada A."/>
            <person name="Yan M."/>
            <person name="Wang P."/>
            <person name="Xu J."/>
            <person name="Bruns T."/>
            <person name="Baldrian P."/>
            <person name="Vilgalys R."/>
            <person name="Dunand C."/>
            <person name="Henrissat B."/>
            <person name="Grigoriev I.V."/>
            <person name="Hibbett D."/>
            <person name="Nagy L.G."/>
            <person name="Martin F.M."/>
        </authorList>
    </citation>
    <scope>NUCLEOTIDE SEQUENCE</scope>
    <source>
        <strain evidence="5">BED1</strain>
    </source>
</reference>
<dbReference type="InterPro" id="IPR045379">
    <property type="entry name" value="Crinkler_N"/>
</dbReference>
<comment type="subcellular location">
    <subcellularLocation>
        <location evidence="1">Host cell</location>
    </subcellularLocation>
    <subcellularLocation>
        <location evidence="2">Secreted</location>
    </subcellularLocation>
</comment>
<evidence type="ECO:0000313" key="6">
    <source>
        <dbReference type="Proteomes" id="UP001194468"/>
    </source>
</evidence>
<evidence type="ECO:0000256" key="3">
    <source>
        <dbReference type="ARBA" id="ARBA00022525"/>
    </source>
</evidence>
<accession>A0AAD4GFU4</accession>
<organism evidence="5 6">
    <name type="scientific">Boletus edulis BED1</name>
    <dbReference type="NCBI Taxonomy" id="1328754"/>
    <lineage>
        <taxon>Eukaryota</taxon>
        <taxon>Fungi</taxon>
        <taxon>Dikarya</taxon>
        <taxon>Basidiomycota</taxon>
        <taxon>Agaricomycotina</taxon>
        <taxon>Agaricomycetes</taxon>
        <taxon>Agaricomycetidae</taxon>
        <taxon>Boletales</taxon>
        <taxon>Boletineae</taxon>
        <taxon>Boletaceae</taxon>
        <taxon>Boletoideae</taxon>
        <taxon>Boletus</taxon>
    </lineage>
</organism>
<dbReference type="EMBL" id="WHUW01000010">
    <property type="protein sequence ID" value="KAF8441766.1"/>
    <property type="molecule type" value="Genomic_DNA"/>
</dbReference>
<protein>
    <recommendedName>
        <fullName evidence="4">Crinkler effector protein N-terminal domain-containing protein</fullName>
    </recommendedName>
</protein>
<comment type="caution">
    <text evidence="5">The sequence shown here is derived from an EMBL/GenBank/DDBJ whole genome shotgun (WGS) entry which is preliminary data.</text>
</comment>
<dbReference type="AlphaFoldDB" id="A0AAD4GFU4"/>
<feature type="non-terminal residue" evidence="5">
    <location>
        <position position="1"/>
    </location>
</feature>
<reference evidence="5" key="1">
    <citation type="submission" date="2019-10" db="EMBL/GenBank/DDBJ databases">
        <authorList>
            <consortium name="DOE Joint Genome Institute"/>
            <person name="Kuo A."/>
            <person name="Miyauchi S."/>
            <person name="Kiss E."/>
            <person name="Drula E."/>
            <person name="Kohler A."/>
            <person name="Sanchez-Garcia M."/>
            <person name="Andreopoulos B."/>
            <person name="Barry K.W."/>
            <person name="Bonito G."/>
            <person name="Buee M."/>
            <person name="Carver A."/>
            <person name="Chen C."/>
            <person name="Cichocki N."/>
            <person name="Clum A."/>
            <person name="Culley D."/>
            <person name="Crous P.W."/>
            <person name="Fauchery L."/>
            <person name="Girlanda M."/>
            <person name="Hayes R."/>
            <person name="Keri Z."/>
            <person name="LaButti K."/>
            <person name="Lipzen A."/>
            <person name="Lombard V."/>
            <person name="Magnuson J."/>
            <person name="Maillard F."/>
            <person name="Morin E."/>
            <person name="Murat C."/>
            <person name="Nolan M."/>
            <person name="Ohm R."/>
            <person name="Pangilinan J."/>
            <person name="Pereira M."/>
            <person name="Perotto S."/>
            <person name="Peter M."/>
            <person name="Riley R."/>
            <person name="Sitrit Y."/>
            <person name="Stielow B."/>
            <person name="Szollosi G."/>
            <person name="Zifcakova L."/>
            <person name="Stursova M."/>
            <person name="Spatafora J.W."/>
            <person name="Tedersoo L."/>
            <person name="Vaario L.-M."/>
            <person name="Yamada A."/>
            <person name="Yan M."/>
            <person name="Wang P."/>
            <person name="Xu J."/>
            <person name="Bruns T."/>
            <person name="Baldrian P."/>
            <person name="Vilgalys R."/>
            <person name="Henrissat B."/>
            <person name="Grigoriev I.V."/>
            <person name="Hibbett D."/>
            <person name="Nagy L.G."/>
            <person name="Martin F.M."/>
        </authorList>
    </citation>
    <scope>NUCLEOTIDE SEQUENCE</scope>
    <source>
        <strain evidence="5">BED1</strain>
    </source>
</reference>
<gene>
    <name evidence="5" type="ORF">L210DRAFT_804136</name>
</gene>
<name>A0AAD4GFU4_BOLED</name>
<feature type="non-terminal residue" evidence="5">
    <location>
        <position position="156"/>
    </location>
</feature>
<dbReference type="GO" id="GO:0043657">
    <property type="term" value="C:host cell"/>
    <property type="evidence" value="ECO:0007669"/>
    <property type="project" value="UniProtKB-SubCell"/>
</dbReference>
<evidence type="ECO:0000313" key="5">
    <source>
        <dbReference type="EMBL" id="KAF8441766.1"/>
    </source>
</evidence>
<keyword evidence="6" id="KW-1185">Reference proteome</keyword>
<dbReference type="GO" id="GO:0005576">
    <property type="term" value="C:extracellular region"/>
    <property type="evidence" value="ECO:0007669"/>
    <property type="project" value="UniProtKB-SubCell"/>
</dbReference>
<proteinExistence type="predicted"/>
<feature type="domain" description="Crinkler effector protein N-terminal" evidence="4">
    <location>
        <begin position="105"/>
        <end position="155"/>
    </location>
</feature>
<sequence length="156" mass="17982">TLICWIHSQNPKATFQVKISKIETVFELQEAIKNKKPITFRDVESDTLRLCDKPNYPVSRPYEDHLRKLNLSAHGTFLEGAQRLSKVFPEPPEDDIHVIVDLPSIYCWLRGGTLDSRFAVESSRLETIFDFKEAIKDKNPVALRNVDAATLRLFRI</sequence>
<dbReference type="Proteomes" id="UP001194468">
    <property type="component" value="Unassembled WGS sequence"/>
</dbReference>
<evidence type="ECO:0000259" key="4">
    <source>
        <dbReference type="Pfam" id="PF20147"/>
    </source>
</evidence>